<dbReference type="Pfam" id="PF14406">
    <property type="entry name" value="Bacteroid_pep"/>
    <property type="match status" value="1"/>
</dbReference>
<dbReference type="AlphaFoldDB" id="A0A135W3P7"/>
<reference evidence="1 2" key="2">
    <citation type="journal article" date="2016" name="Genome Announc.">
        <title>Draft Genome Sequence of a Biocontrol Rhizobacterium, Chryseobacterium kwangjuense Strain KJ1R5, Isolated from Pepper (Capsicum annuum).</title>
        <authorList>
            <person name="Jeong J.J."/>
            <person name="Park H."/>
            <person name="Park B.H."/>
            <person name="Mannaa M."/>
            <person name="Sang M.K."/>
            <person name="Choi I.G."/>
            <person name="Kim K.D."/>
        </authorList>
    </citation>
    <scope>NUCLEOTIDE SEQUENCE [LARGE SCALE GENOMIC DNA]</scope>
    <source>
        <strain evidence="1 2">KJ1R5</strain>
    </source>
</reference>
<dbReference type="EMBL" id="LPUR01000018">
    <property type="protein sequence ID" value="KXH79558.1"/>
    <property type="molecule type" value="Genomic_DNA"/>
</dbReference>
<evidence type="ECO:0000313" key="1">
    <source>
        <dbReference type="EMBL" id="KXH79558.1"/>
    </source>
</evidence>
<dbReference type="InterPro" id="IPR025842">
    <property type="entry name" value="Bacteroid_pep"/>
</dbReference>
<reference evidence="2" key="1">
    <citation type="submission" date="2015-12" db="EMBL/GenBank/DDBJ databases">
        <title>Genome sequence of a biocontrol rhizobacterium Chryseobacterium kwangjuense strain KJ1R5 isolated from pepper (Capsicum annuum L.).</title>
        <authorList>
            <person name="Jeong J.-J."/>
            <person name="Park H."/>
            <person name="Mannaa M."/>
            <person name="Sang M.K."/>
            <person name="Choi I.-G."/>
            <person name="Kim K.D."/>
        </authorList>
    </citation>
    <scope>NUCLEOTIDE SEQUENCE [LARGE SCALE GENOMIC DNA]</scope>
    <source>
        <strain evidence="2">KJ1R5</strain>
    </source>
</reference>
<proteinExistence type="predicted"/>
<dbReference type="Proteomes" id="UP000070513">
    <property type="component" value="Unassembled WGS sequence"/>
</dbReference>
<dbReference type="InterPro" id="IPR026437">
    <property type="entry name" value="CxxCx5CxxC_targ"/>
</dbReference>
<accession>A0A135W3P7</accession>
<comment type="caution">
    <text evidence="1">The sequence shown here is derived from an EMBL/GenBank/DDBJ whole genome shotgun (WGS) entry which is preliminary data.</text>
</comment>
<gene>
    <name evidence="1" type="ORF">AU378_19505</name>
</gene>
<protein>
    <submittedName>
        <fullName evidence="1">Uncharacterized protein</fullName>
    </submittedName>
</protein>
<evidence type="ECO:0000313" key="2">
    <source>
        <dbReference type="Proteomes" id="UP000070513"/>
    </source>
</evidence>
<dbReference type="NCBIfam" id="TIGR04139">
    <property type="entry name" value="CxxCx5CxxC_targ"/>
    <property type="match status" value="1"/>
</dbReference>
<sequence length="107" mass="11709">MLIGCSADPSVSVQYSKKCRIAKPYVRADMAAQILIKNYSIMKKLQGMKNFSSLENKKLENMKAIHGGDSSARTSSQTACGNNCSDTAYFKDGVKTMTLYIEGPNQS</sequence>
<name>A0A135W3P7_9FLAO</name>
<organism evidence="1 2">
    <name type="scientific">Chryseobacterium kwangjuense</name>
    <dbReference type="NCBI Taxonomy" id="267125"/>
    <lineage>
        <taxon>Bacteria</taxon>
        <taxon>Pseudomonadati</taxon>
        <taxon>Bacteroidota</taxon>
        <taxon>Flavobacteriia</taxon>
        <taxon>Flavobacteriales</taxon>
        <taxon>Weeksellaceae</taxon>
        <taxon>Chryseobacterium group</taxon>
        <taxon>Chryseobacterium</taxon>
    </lineage>
</organism>